<proteinExistence type="predicted"/>
<organism evidence="1">
    <name type="scientific">hydrothermal vent metagenome</name>
    <dbReference type="NCBI Taxonomy" id="652676"/>
    <lineage>
        <taxon>unclassified sequences</taxon>
        <taxon>metagenomes</taxon>
        <taxon>ecological metagenomes</taxon>
    </lineage>
</organism>
<name>A0A1W1DVX5_9ZZZZ</name>
<evidence type="ECO:0000313" key="1">
    <source>
        <dbReference type="EMBL" id="SFV85766.1"/>
    </source>
</evidence>
<sequence length="41" mass="5014">MSRYQRHHDRRTHGKSRVLLQSQPWQTDTLYQMLDAGMDLR</sequence>
<dbReference type="AlphaFoldDB" id="A0A1W1DVX5"/>
<gene>
    <name evidence="1" type="ORF">MNB_SUP05-SYMBIONT-4-1213</name>
</gene>
<reference evidence="1" key="1">
    <citation type="submission" date="2016-10" db="EMBL/GenBank/DDBJ databases">
        <authorList>
            <person name="de Groot N.N."/>
        </authorList>
    </citation>
    <scope>NUCLEOTIDE SEQUENCE</scope>
</reference>
<dbReference type="EMBL" id="FPHY01000046">
    <property type="protein sequence ID" value="SFV85766.1"/>
    <property type="molecule type" value="Genomic_DNA"/>
</dbReference>
<protein>
    <submittedName>
        <fullName evidence="1">Uncharacterized protein</fullName>
    </submittedName>
</protein>
<accession>A0A1W1DVX5</accession>